<dbReference type="SMART" id="SM00220">
    <property type="entry name" value="S_TKc"/>
    <property type="match status" value="1"/>
</dbReference>
<dbReference type="PROSITE" id="PS50011">
    <property type="entry name" value="PROTEIN_KINASE_DOM"/>
    <property type="match status" value="1"/>
</dbReference>
<dbReference type="Proteomes" id="UP001295684">
    <property type="component" value="Unassembled WGS sequence"/>
</dbReference>
<dbReference type="Gene3D" id="1.10.510.10">
    <property type="entry name" value="Transferase(Phosphotransferase) domain 1"/>
    <property type="match status" value="1"/>
</dbReference>
<dbReference type="PROSITE" id="PS00107">
    <property type="entry name" value="PROTEIN_KINASE_ATP"/>
    <property type="match status" value="1"/>
</dbReference>
<dbReference type="PROSITE" id="PS00108">
    <property type="entry name" value="PROTEIN_KINASE_ST"/>
    <property type="match status" value="1"/>
</dbReference>
<dbReference type="SUPFAM" id="SSF56112">
    <property type="entry name" value="Protein kinase-like (PK-like)"/>
    <property type="match status" value="1"/>
</dbReference>
<evidence type="ECO:0000313" key="7">
    <source>
        <dbReference type="Proteomes" id="UP001295684"/>
    </source>
</evidence>
<sequence>MIFEENDGTEIPFTEMFEYLATLGSGGFGFVVAALEKSTGEEVAIKVLNKEKASQKVIKLFKKEANSLEMYDHPNIVKFRFLHNYSNYVCLGMELCLGGTLMDWIIQQRQVEYPSFEEYEEKCAEVTKHILEGLHYLHNSQEMIHRDLKPANILLSKKNDISSVKICDFGLANNVGSSIFDQNYENVGTIMYQAPEQMDESRCYSKAADLWAVGMIIYEMVTKGGHPILGEDIHCKMNMTPKEYKLRMDKFSIDLKKSTRAQSVSDLAKNLITNLCSKKANMRYNCSRALLHPWITRDANDKIPLTFQEELEINLLRMDSEKSIMSHDKGEVSKAPDVGLSPVKVFPRKSPEKSSTISKEYSRLGHQNGFDHSEHKFRNKNSSISKDRKIKATSKISVHSKLSKRSDFQVKKRKNPTLVHKSAKKRVLTVNKALNPSSSSHRKEKAKLCLPPIINRGKLFNVSDSKSTTSRNRYTKIRRKLDTNKIQSISEETAMFLKQKSPVKIPFSKRLSDPFDLGMKISKNFDFSVKKPCKVCHLVQCQCSIPKSSKYQPQAVSQSGYSPSFKSTVKGNHERASLTRIEVPSGFDPYTPTYGKENIDGNRLPKPWLYSAKVLK</sequence>
<dbReference type="EMBL" id="CAMPGE010025182">
    <property type="protein sequence ID" value="CAI2382963.1"/>
    <property type="molecule type" value="Genomic_DNA"/>
</dbReference>
<dbReference type="InterPro" id="IPR000719">
    <property type="entry name" value="Prot_kinase_dom"/>
</dbReference>
<dbReference type="Pfam" id="PF00069">
    <property type="entry name" value="Pkinase"/>
    <property type="match status" value="1"/>
</dbReference>
<evidence type="ECO:0000256" key="2">
    <source>
        <dbReference type="ARBA" id="ARBA00022840"/>
    </source>
</evidence>
<evidence type="ECO:0000256" key="1">
    <source>
        <dbReference type="ARBA" id="ARBA00022741"/>
    </source>
</evidence>
<organism evidence="6 7">
    <name type="scientific">Euplotes crassus</name>
    <dbReference type="NCBI Taxonomy" id="5936"/>
    <lineage>
        <taxon>Eukaryota</taxon>
        <taxon>Sar</taxon>
        <taxon>Alveolata</taxon>
        <taxon>Ciliophora</taxon>
        <taxon>Intramacronucleata</taxon>
        <taxon>Spirotrichea</taxon>
        <taxon>Hypotrichia</taxon>
        <taxon>Euplotida</taxon>
        <taxon>Euplotidae</taxon>
        <taxon>Moneuplotes</taxon>
    </lineage>
</organism>
<evidence type="ECO:0000256" key="3">
    <source>
        <dbReference type="PROSITE-ProRule" id="PRU10141"/>
    </source>
</evidence>
<dbReference type="GO" id="GO:0005524">
    <property type="term" value="F:ATP binding"/>
    <property type="evidence" value="ECO:0007669"/>
    <property type="project" value="UniProtKB-UniRule"/>
</dbReference>
<evidence type="ECO:0000313" key="6">
    <source>
        <dbReference type="EMBL" id="CAI2382963.1"/>
    </source>
</evidence>
<evidence type="ECO:0000259" key="5">
    <source>
        <dbReference type="PROSITE" id="PS50011"/>
    </source>
</evidence>
<dbReference type="AlphaFoldDB" id="A0AAD1Y0I5"/>
<keyword evidence="2 3" id="KW-0067">ATP-binding</keyword>
<dbReference type="InterPro" id="IPR011009">
    <property type="entry name" value="Kinase-like_dom_sf"/>
</dbReference>
<feature type="region of interest" description="Disordered" evidence="4">
    <location>
        <begin position="367"/>
        <end position="416"/>
    </location>
</feature>
<dbReference type="PANTHER" id="PTHR24347">
    <property type="entry name" value="SERINE/THREONINE-PROTEIN KINASE"/>
    <property type="match status" value="1"/>
</dbReference>
<feature type="binding site" evidence="3">
    <location>
        <position position="46"/>
    </location>
    <ligand>
        <name>ATP</name>
        <dbReference type="ChEBI" id="CHEBI:30616"/>
    </ligand>
</feature>
<name>A0AAD1Y0I5_EUPCR</name>
<gene>
    <name evidence="6" type="ORF">ECRASSUSDP1_LOCUS24454</name>
</gene>
<dbReference type="InterPro" id="IPR017441">
    <property type="entry name" value="Protein_kinase_ATP_BS"/>
</dbReference>
<proteinExistence type="predicted"/>
<keyword evidence="7" id="KW-1185">Reference proteome</keyword>
<evidence type="ECO:0000256" key="4">
    <source>
        <dbReference type="SAM" id="MobiDB-lite"/>
    </source>
</evidence>
<dbReference type="InterPro" id="IPR008271">
    <property type="entry name" value="Ser/Thr_kinase_AS"/>
</dbReference>
<feature type="domain" description="Protein kinase" evidence="5">
    <location>
        <begin position="17"/>
        <end position="295"/>
    </location>
</feature>
<reference evidence="6" key="1">
    <citation type="submission" date="2023-07" db="EMBL/GenBank/DDBJ databases">
        <authorList>
            <consortium name="AG Swart"/>
            <person name="Singh M."/>
            <person name="Singh A."/>
            <person name="Seah K."/>
            <person name="Emmerich C."/>
        </authorList>
    </citation>
    <scope>NUCLEOTIDE SEQUENCE</scope>
    <source>
        <strain evidence="6">DP1</strain>
    </source>
</reference>
<accession>A0AAD1Y0I5</accession>
<dbReference type="GO" id="GO:0004672">
    <property type="term" value="F:protein kinase activity"/>
    <property type="evidence" value="ECO:0007669"/>
    <property type="project" value="InterPro"/>
</dbReference>
<protein>
    <recommendedName>
        <fullName evidence="5">Protein kinase domain-containing protein</fullName>
    </recommendedName>
</protein>
<keyword evidence="1 3" id="KW-0547">Nucleotide-binding</keyword>
<comment type="caution">
    <text evidence="6">The sequence shown here is derived from an EMBL/GenBank/DDBJ whole genome shotgun (WGS) entry which is preliminary data.</text>
</comment>